<accession>A0A1G6LRM7</accession>
<dbReference type="OrthoDB" id="6677359at2"/>
<dbReference type="EMBL" id="FMYO01000007">
    <property type="protein sequence ID" value="SDC45737.1"/>
    <property type="molecule type" value="Genomic_DNA"/>
</dbReference>
<reference evidence="2" key="1">
    <citation type="submission" date="2016-09" db="EMBL/GenBank/DDBJ databases">
        <authorList>
            <person name="Varghese N."/>
            <person name="Submissions S."/>
        </authorList>
    </citation>
    <scope>NUCLEOTIDE SEQUENCE [LARGE SCALE GENOMIC DNA]</scope>
    <source>
        <strain evidence="2">ANC 4667</strain>
    </source>
</reference>
<dbReference type="Proteomes" id="UP000243468">
    <property type="component" value="Unassembled WGS sequence"/>
</dbReference>
<organism evidence="1 2">
    <name type="scientific">Acinetobacter kookii</name>
    <dbReference type="NCBI Taxonomy" id="1226327"/>
    <lineage>
        <taxon>Bacteria</taxon>
        <taxon>Pseudomonadati</taxon>
        <taxon>Pseudomonadota</taxon>
        <taxon>Gammaproteobacteria</taxon>
        <taxon>Moraxellales</taxon>
        <taxon>Moraxellaceae</taxon>
        <taxon>Acinetobacter</taxon>
    </lineage>
</organism>
<evidence type="ECO:0000313" key="1">
    <source>
        <dbReference type="EMBL" id="SDC45737.1"/>
    </source>
</evidence>
<dbReference type="RefSeq" id="WP_092820013.1">
    <property type="nucleotide sequence ID" value="NZ_BAABKJ010000009.1"/>
</dbReference>
<protein>
    <submittedName>
        <fullName evidence="1">Uncharacterized protein</fullName>
    </submittedName>
</protein>
<name>A0A1G6LRM7_9GAMM</name>
<evidence type="ECO:0000313" key="2">
    <source>
        <dbReference type="Proteomes" id="UP000243468"/>
    </source>
</evidence>
<proteinExistence type="predicted"/>
<dbReference type="AlphaFoldDB" id="A0A1G6LRM7"/>
<gene>
    <name evidence="1" type="ORF">SAMN05421732_10715</name>
</gene>
<sequence length="314" mass="36920">MKKMILVVVCFVIMVYGMLHFIMPEKTIPPLNQFFSRPVKDVQLIQDWLKHNQQQQLLLVDVIQSVSPKQTGPYVEYIKQRIEFNQQNIQRIKLSHYKSKAFKEIQQLEIHALQQWNNVHQSNIVEAFEQQQHFLDVPISELEQLDTEARYALQQQEVNVLQRLQQLIQQDSDYVADIDHSLLGDWLDYHLMQHELHPIIAEWQNPSSTAPGDRLEALQDLQFYKRFQPDTDEYQYIMALSTQLWHVEYSASSNLVSANARPISYADQVGEEIIVPEDPPKAEKLKQQIKIQDDKVSDLLLGQLRQAFFKEEQN</sequence>
<keyword evidence="2" id="KW-1185">Reference proteome</keyword>